<evidence type="ECO:0000313" key="4">
    <source>
        <dbReference type="Proteomes" id="UP000253772"/>
    </source>
</evidence>
<keyword evidence="2" id="KW-0812">Transmembrane</keyword>
<proteinExistence type="predicted"/>
<evidence type="ECO:0000313" key="3">
    <source>
        <dbReference type="EMBL" id="QBP10025.1"/>
    </source>
</evidence>
<feature type="region of interest" description="Disordered" evidence="1">
    <location>
        <begin position="213"/>
        <end position="235"/>
    </location>
</feature>
<sequence>MAQIQKEHTVQDLLAFYDRVNPVLSQWLAKPTWTREETAMLCAGFVPHDSQKGGSAAAGDSANSFEGGTSMDPDGYLPPAHNLHGGYLRLLKGKGAASPHAMVDLLRPAIPLATLKAGGGWAQVRRACTLNSFKDLQWLLIIGSAVGLSVPALVPFGLLNGLRDRMVGQCAVEFPLMQEKDRCASTSVRIDAEKAGLPGMVDHAVEAESVAQTKPGAGQQKLRGRQPVQTTPEGRGYHTTEEVAGLTNLLPDTLNKYARKGIAVEGFTPFKRPNGRSWQWRDRQQQAEQDDAANAIVDQSRARVYVNGSGRQRPGAGSMPRMHPGA</sequence>
<reference evidence="3 4" key="1">
    <citation type="submission" date="2019-03" db="EMBL/GenBank/DDBJ databases">
        <title>Comparative insights into the high quality Complete genome sequence of highly metal resistant Cupriavidus metallidurans strain BS1 isolated from a gold-copper mine.</title>
        <authorList>
            <person name="Mazhar H.S."/>
            <person name="Rensing C."/>
        </authorList>
    </citation>
    <scope>NUCLEOTIDE SEQUENCE [LARGE SCALE GENOMIC DNA]</scope>
    <source>
        <strain evidence="3 4">BS1</strain>
    </source>
</reference>
<feature type="compositionally biased region" description="Low complexity" evidence="1">
    <location>
        <begin position="53"/>
        <end position="64"/>
    </location>
</feature>
<organism evidence="3 4">
    <name type="scientific">Cupriavidus metallidurans</name>
    <dbReference type="NCBI Taxonomy" id="119219"/>
    <lineage>
        <taxon>Bacteria</taxon>
        <taxon>Pseudomonadati</taxon>
        <taxon>Pseudomonadota</taxon>
        <taxon>Betaproteobacteria</taxon>
        <taxon>Burkholderiales</taxon>
        <taxon>Burkholderiaceae</taxon>
        <taxon>Cupriavidus</taxon>
    </lineage>
</organism>
<dbReference type="RefSeq" id="WP_024570100.1">
    <property type="nucleotide sequence ID" value="NZ_CP037900.1"/>
</dbReference>
<dbReference type="EMBL" id="CP037900">
    <property type="protein sequence ID" value="QBP10025.1"/>
    <property type="molecule type" value="Genomic_DNA"/>
</dbReference>
<dbReference type="Proteomes" id="UP000253772">
    <property type="component" value="Chromosome c1"/>
</dbReference>
<feature type="transmembrane region" description="Helical" evidence="2">
    <location>
        <begin position="138"/>
        <end position="159"/>
    </location>
</feature>
<gene>
    <name evidence="3" type="ORF">DDF84_009755</name>
</gene>
<keyword evidence="2" id="KW-1133">Transmembrane helix</keyword>
<feature type="region of interest" description="Disordered" evidence="1">
    <location>
        <begin position="50"/>
        <end position="70"/>
    </location>
</feature>
<keyword evidence="2" id="KW-0472">Membrane</keyword>
<evidence type="ECO:0000256" key="2">
    <source>
        <dbReference type="SAM" id="Phobius"/>
    </source>
</evidence>
<evidence type="ECO:0000256" key="1">
    <source>
        <dbReference type="SAM" id="MobiDB-lite"/>
    </source>
</evidence>
<accession>A0A482ILN2</accession>
<dbReference type="AlphaFoldDB" id="A0A482ILN2"/>
<name>A0A482ILN2_9BURK</name>
<protein>
    <submittedName>
        <fullName evidence="3">Uncharacterized protein</fullName>
    </submittedName>
</protein>